<feature type="chain" id="PRO_5043153344" evidence="3">
    <location>
        <begin position="27"/>
        <end position="1151"/>
    </location>
</feature>
<evidence type="ECO:0000313" key="5">
    <source>
        <dbReference type="Proteomes" id="UP000216352"/>
    </source>
</evidence>
<dbReference type="RefSeq" id="WP_072725341.1">
    <property type="nucleotide sequence ID" value="NZ_BDIS01000014.1"/>
</dbReference>
<evidence type="ECO:0000256" key="3">
    <source>
        <dbReference type="SAM" id="SignalP"/>
    </source>
</evidence>
<gene>
    <name evidence="4" type="ORF">BLEM_1642</name>
</gene>
<protein>
    <submittedName>
        <fullName evidence="4">Beta-N-hexosaminidase</fullName>
    </submittedName>
</protein>
<dbReference type="Proteomes" id="UP000216352">
    <property type="component" value="Unassembled WGS sequence"/>
</dbReference>
<feature type="compositionally biased region" description="Polar residues" evidence="1">
    <location>
        <begin position="39"/>
        <end position="76"/>
    </location>
</feature>
<keyword evidence="2" id="KW-0812">Transmembrane</keyword>
<keyword evidence="5" id="KW-1185">Reference proteome</keyword>
<dbReference type="EMBL" id="MWWX01000012">
    <property type="protein sequence ID" value="OZG60922.1"/>
    <property type="molecule type" value="Genomic_DNA"/>
</dbReference>
<dbReference type="STRING" id="1603886.GCA_001895165_01097"/>
<feature type="compositionally biased region" description="Low complexity" evidence="1">
    <location>
        <begin position="1058"/>
        <end position="1091"/>
    </location>
</feature>
<feature type="compositionally biased region" description="Polar residues" evidence="1">
    <location>
        <begin position="1098"/>
        <end position="1111"/>
    </location>
</feature>
<feature type="region of interest" description="Disordered" evidence="1">
    <location>
        <begin position="1056"/>
        <end position="1111"/>
    </location>
</feature>
<keyword evidence="3" id="KW-0732">Signal</keyword>
<feature type="signal peptide" evidence="3">
    <location>
        <begin position="1"/>
        <end position="26"/>
    </location>
</feature>
<evidence type="ECO:0000313" key="4">
    <source>
        <dbReference type="EMBL" id="OZG60922.1"/>
    </source>
</evidence>
<feature type="transmembrane region" description="Helical" evidence="2">
    <location>
        <begin position="1117"/>
        <end position="1138"/>
    </location>
</feature>
<evidence type="ECO:0000256" key="2">
    <source>
        <dbReference type="SAM" id="Phobius"/>
    </source>
</evidence>
<comment type="caution">
    <text evidence="4">The sequence shown here is derived from an EMBL/GenBank/DDBJ whole genome shotgun (WGS) entry which is preliminary data.</text>
</comment>
<keyword evidence="2" id="KW-1133">Transmembrane helix</keyword>
<name>A0A261FP28_9BIFI</name>
<feature type="region of interest" description="Disordered" evidence="1">
    <location>
        <begin position="39"/>
        <end position="138"/>
    </location>
</feature>
<keyword evidence="2" id="KW-0472">Membrane</keyword>
<reference evidence="4 5" key="1">
    <citation type="journal article" date="2017" name="BMC Genomics">
        <title>Comparative genomic and phylogenomic analyses of the Bifidobacteriaceae family.</title>
        <authorList>
            <person name="Lugli G.A."/>
            <person name="Milani C."/>
            <person name="Turroni F."/>
            <person name="Duranti S."/>
            <person name="Mancabelli L."/>
            <person name="Mangifesta M."/>
            <person name="Ferrario C."/>
            <person name="Modesto M."/>
            <person name="Mattarelli P."/>
            <person name="Jiri K."/>
            <person name="van Sinderen D."/>
            <person name="Ventura M."/>
        </authorList>
    </citation>
    <scope>NUCLEOTIDE SEQUENCE [LARGE SCALE GENOMIC DNA]</scope>
    <source>
        <strain evidence="4 5">DSM 28807</strain>
    </source>
</reference>
<proteinExistence type="predicted"/>
<feature type="compositionally biased region" description="Acidic residues" evidence="1">
    <location>
        <begin position="94"/>
        <end position="116"/>
    </location>
</feature>
<evidence type="ECO:0000256" key="1">
    <source>
        <dbReference type="SAM" id="MobiDB-lite"/>
    </source>
</evidence>
<accession>A0A261FP28</accession>
<organism evidence="4 5">
    <name type="scientific">Bifidobacterium lemurum</name>
    <dbReference type="NCBI Taxonomy" id="1603886"/>
    <lineage>
        <taxon>Bacteria</taxon>
        <taxon>Bacillati</taxon>
        <taxon>Actinomycetota</taxon>
        <taxon>Actinomycetes</taxon>
        <taxon>Bifidobacteriales</taxon>
        <taxon>Bifidobacteriaceae</taxon>
        <taxon>Bifidobacterium</taxon>
    </lineage>
</organism>
<dbReference type="AlphaFoldDB" id="A0A261FP28"/>
<feature type="compositionally biased region" description="Low complexity" evidence="1">
    <location>
        <begin position="117"/>
        <end position="130"/>
    </location>
</feature>
<sequence length="1151" mass="120974">MRAKPISLAAAILATMAMTVSTAAIAPTSYALDAEATDDTGTSLVNDDNSTANDDRTAINNSDGTTIDDSASTDNTGDAGDDANTSGDNTDIPEGTDDIIPDIDVLDTPDTTDDSDGTASNDADGGAANQDDTDDGNTEEVADNAVYVDGVYHDEAFDDGSVKLEYGEDGKPTLTLTDTTLTQPSEFTADEYGTGAAVIHSAGDLTIRLKGTNTITVDGTAMTNAIYVGGNLTIIGDSSDGTSALNINANNTSANIYSFLLILAIGDLSTQQATLDMTYDGDDYAPTYALASFGDITMANSTLAGKGLRFGLVAEGGATVTDSTLTSTDGEMSSMLLATKDATIAGNSTVDVTYAQGRWSAIHSRKTLTIDLQGSGSIHLQEAGSDTGWYALLAGERLVLGAHTAVNDPAGASIGRVEDYRANPMTLLDADGNAVSNVTLKASEEETEPLVGTTFMYEGFEYTITNNDEDNGTATLTGVDPDASKHRLYDYPDLTWGTDRRFFAVTDVQQGALTEMTGTLTLATLGSTELCNLAFSNSSIGEEVTIELLVYYDVTITESGFATDYATVNLPSGHRFDRINAYYIGWGTITNESGATVSVTIFDYESDQPLDDLRNPIQVADNESLDIRVLAPNLASIEFNLMYQVVGSEEGWQPLPITRDNFSDYYSGILFVTLPDSVPADATVNLSFQDYLDKKQGYISSSWDESRAITLTRGRAMDTVTFASNFADLDLALDYAIRITTEGSGDADNSVYINGVYHDEAFTSDDGSVSLTYVDDKPVLTLDKATLTVLGAPVLDKSNAAIIRSATDLTIRLKGDSTISSTSIATTSSAISVNGDLTIIADSTDTAPTLTIRETVSTAVIPHLIEANDITIQQVTLDMTYDGNGEARALYAGGSITVTDSTITMGSSTLAGEGIYSGLFALADITVTDSALNATDGKMDSLIRSEWGNVTVSGNSQVEMSHGGEYHFSMAIFARHTLTFDLQESGFVHIKATHPDVNPYAISAYKGDIVLGENTEISDPEGAIVKRITAGGATHMALLDANDNIVSNVTIKAKAATEPEQPGGTEQPEQPGGTEQPEQPGGTEQPEQPGGSDAGHGNDNQASGDKLANSGSETVPFVTTALTLALLGLCAALAAGTARRSRGTHNGRSRQ</sequence>